<organism evidence="1 2">
    <name type="scientific">Actinokineospora spheciospongiae</name>
    <dbReference type="NCBI Taxonomy" id="909613"/>
    <lineage>
        <taxon>Bacteria</taxon>
        <taxon>Bacillati</taxon>
        <taxon>Actinomycetota</taxon>
        <taxon>Actinomycetes</taxon>
        <taxon>Pseudonocardiales</taxon>
        <taxon>Pseudonocardiaceae</taxon>
        <taxon>Actinokineospora</taxon>
    </lineage>
</organism>
<gene>
    <name evidence="1" type="ORF">UO65_2698</name>
</gene>
<reference evidence="1 2" key="1">
    <citation type="journal article" date="2014" name="Genome Announc.">
        <title>Draft Genome Sequence of the Antitrypanosomally Active Sponge-Associated Bacterium Actinokineospora sp. Strain EG49.</title>
        <authorList>
            <person name="Harjes J."/>
            <person name="Ryu T."/>
            <person name="Abdelmohsen U.R."/>
            <person name="Moitinho-Silva L."/>
            <person name="Horn H."/>
            <person name="Ravasi T."/>
            <person name="Hentschel U."/>
        </authorList>
    </citation>
    <scope>NUCLEOTIDE SEQUENCE [LARGE SCALE GENOMIC DNA]</scope>
    <source>
        <strain evidence="1 2">EG49</strain>
    </source>
</reference>
<protein>
    <submittedName>
        <fullName evidence="1">Uncharacterized protein</fullName>
    </submittedName>
</protein>
<evidence type="ECO:0000313" key="1">
    <source>
        <dbReference type="EMBL" id="EWC61987.1"/>
    </source>
</evidence>
<dbReference type="Proteomes" id="UP000019277">
    <property type="component" value="Unassembled WGS sequence"/>
</dbReference>
<dbReference type="EMBL" id="AYXG01000097">
    <property type="protein sequence ID" value="EWC61987.1"/>
    <property type="molecule type" value="Genomic_DNA"/>
</dbReference>
<accession>W7IYM3</accession>
<keyword evidence="2" id="KW-1185">Reference proteome</keyword>
<evidence type="ECO:0000313" key="2">
    <source>
        <dbReference type="Proteomes" id="UP000019277"/>
    </source>
</evidence>
<dbReference type="AlphaFoldDB" id="W7IYM3"/>
<comment type="caution">
    <text evidence="1">The sequence shown here is derived from an EMBL/GenBank/DDBJ whole genome shotgun (WGS) entry which is preliminary data.</text>
</comment>
<sequence length="38" mass="4215">MVNGSTRWQAHREGATWSVFTRVAIGVVDRDGERPGQS</sequence>
<name>W7IYM3_9PSEU</name>
<proteinExistence type="predicted"/>